<feature type="chain" id="PRO_5012505365" evidence="7">
    <location>
        <begin position="24"/>
        <end position="107"/>
    </location>
</feature>
<keyword evidence="7" id="KW-0732">Signal</keyword>
<gene>
    <name evidence="9" type="ORF">B1A74_11920</name>
</gene>
<proteinExistence type="predicted"/>
<organism evidence="9 10">
    <name type="scientific">Thioalkalivibrio halophilus</name>
    <dbReference type="NCBI Taxonomy" id="252474"/>
    <lineage>
        <taxon>Bacteria</taxon>
        <taxon>Pseudomonadati</taxon>
        <taxon>Pseudomonadota</taxon>
        <taxon>Gammaproteobacteria</taxon>
        <taxon>Chromatiales</taxon>
        <taxon>Ectothiorhodospiraceae</taxon>
        <taxon>Thioalkalivibrio</taxon>
    </lineage>
</organism>
<dbReference type="GO" id="GO:0046872">
    <property type="term" value="F:metal ion binding"/>
    <property type="evidence" value="ECO:0007669"/>
    <property type="project" value="UniProtKB-KW"/>
</dbReference>
<dbReference type="Pfam" id="PF00034">
    <property type="entry name" value="Cytochrom_C"/>
    <property type="match status" value="1"/>
</dbReference>
<feature type="domain" description="Cytochrome c" evidence="8">
    <location>
        <begin position="24"/>
        <end position="105"/>
    </location>
</feature>
<sequence>MKNVFALMTGAGLALAFTFPAQAADIKAGQSMYQAVCASCHQADGRGQAIFPALKGRDAAYVTDKLERYRAGEQVGDNTALMRPHAQSLSDEDIANVAAFIDTEFAE</sequence>
<dbReference type="Gene3D" id="1.10.760.10">
    <property type="entry name" value="Cytochrome c-like domain"/>
    <property type="match status" value="1"/>
</dbReference>
<evidence type="ECO:0000313" key="10">
    <source>
        <dbReference type="Proteomes" id="UP000189177"/>
    </source>
</evidence>
<accession>A0A1V2ZW13</accession>
<dbReference type="AlphaFoldDB" id="A0A1V2ZW13"/>
<keyword evidence="4" id="KW-0249">Electron transport</keyword>
<dbReference type="PROSITE" id="PS51007">
    <property type="entry name" value="CYTC"/>
    <property type="match status" value="1"/>
</dbReference>
<evidence type="ECO:0000256" key="6">
    <source>
        <dbReference type="PROSITE-ProRule" id="PRU00433"/>
    </source>
</evidence>
<evidence type="ECO:0000256" key="5">
    <source>
        <dbReference type="ARBA" id="ARBA00023004"/>
    </source>
</evidence>
<dbReference type="SUPFAM" id="SSF46626">
    <property type="entry name" value="Cytochrome c"/>
    <property type="match status" value="1"/>
</dbReference>
<evidence type="ECO:0000256" key="3">
    <source>
        <dbReference type="ARBA" id="ARBA00022723"/>
    </source>
</evidence>
<keyword evidence="10" id="KW-1185">Reference proteome</keyword>
<dbReference type="InterPro" id="IPR036909">
    <property type="entry name" value="Cyt_c-like_dom_sf"/>
</dbReference>
<reference evidence="9 10" key="1">
    <citation type="submission" date="2017-02" db="EMBL/GenBank/DDBJ databases">
        <title>Genomic diversity within the haloalkaliphilic genus Thioalkalivibrio.</title>
        <authorList>
            <person name="Ahn A.-C."/>
            <person name="Meier-Kolthoff J."/>
            <person name="Overmars L."/>
            <person name="Richter M."/>
            <person name="Woyke T."/>
            <person name="Sorokin D.Y."/>
            <person name="Muyzer G."/>
        </authorList>
    </citation>
    <scope>NUCLEOTIDE SEQUENCE [LARGE SCALE GENOMIC DNA]</scope>
    <source>
        <strain evidence="9 10">HL17</strain>
    </source>
</reference>
<dbReference type="EMBL" id="MUZR01000055">
    <property type="protein sequence ID" value="OOC09255.1"/>
    <property type="molecule type" value="Genomic_DNA"/>
</dbReference>
<evidence type="ECO:0000256" key="1">
    <source>
        <dbReference type="ARBA" id="ARBA00022448"/>
    </source>
</evidence>
<protein>
    <submittedName>
        <fullName evidence="9">Cytochrome C</fullName>
    </submittedName>
</protein>
<keyword evidence="3 6" id="KW-0479">Metal-binding</keyword>
<dbReference type="STRING" id="252474.B1A74_11920"/>
<dbReference type="GO" id="GO:0009055">
    <property type="term" value="F:electron transfer activity"/>
    <property type="evidence" value="ECO:0007669"/>
    <property type="project" value="InterPro"/>
</dbReference>
<evidence type="ECO:0000313" key="9">
    <source>
        <dbReference type="EMBL" id="OOC09255.1"/>
    </source>
</evidence>
<dbReference type="Proteomes" id="UP000189177">
    <property type="component" value="Unassembled WGS sequence"/>
</dbReference>
<dbReference type="PANTHER" id="PTHR33751">
    <property type="entry name" value="CBB3-TYPE CYTOCHROME C OXIDASE SUBUNIT FIXP"/>
    <property type="match status" value="1"/>
</dbReference>
<keyword evidence="1" id="KW-0813">Transport</keyword>
<dbReference type="PANTHER" id="PTHR33751:SF9">
    <property type="entry name" value="CYTOCHROME C4"/>
    <property type="match status" value="1"/>
</dbReference>
<name>A0A1V2ZW13_9GAMM</name>
<keyword evidence="2 6" id="KW-0349">Heme</keyword>
<dbReference type="InterPro" id="IPR050597">
    <property type="entry name" value="Cytochrome_c_Oxidase_Subunit"/>
</dbReference>
<keyword evidence="5 6" id="KW-0408">Iron</keyword>
<dbReference type="InterPro" id="IPR009056">
    <property type="entry name" value="Cyt_c-like_dom"/>
</dbReference>
<feature type="signal peptide" evidence="7">
    <location>
        <begin position="1"/>
        <end position="23"/>
    </location>
</feature>
<evidence type="ECO:0000256" key="2">
    <source>
        <dbReference type="ARBA" id="ARBA00022617"/>
    </source>
</evidence>
<comment type="caution">
    <text evidence="9">The sequence shown here is derived from an EMBL/GenBank/DDBJ whole genome shotgun (WGS) entry which is preliminary data.</text>
</comment>
<dbReference type="GO" id="GO:0020037">
    <property type="term" value="F:heme binding"/>
    <property type="evidence" value="ECO:0007669"/>
    <property type="project" value="InterPro"/>
</dbReference>
<dbReference type="RefSeq" id="WP_077244754.1">
    <property type="nucleotide sequence ID" value="NZ_MUZR01000055.1"/>
</dbReference>
<evidence type="ECO:0000259" key="8">
    <source>
        <dbReference type="PROSITE" id="PS51007"/>
    </source>
</evidence>
<evidence type="ECO:0000256" key="4">
    <source>
        <dbReference type="ARBA" id="ARBA00022982"/>
    </source>
</evidence>
<dbReference type="OrthoDB" id="9796421at2"/>
<evidence type="ECO:0000256" key="7">
    <source>
        <dbReference type="SAM" id="SignalP"/>
    </source>
</evidence>